<evidence type="ECO:0000313" key="2">
    <source>
        <dbReference type="Proteomes" id="UP000469215"/>
    </source>
</evidence>
<gene>
    <name evidence="1" type="ORF">GSY69_04160</name>
</gene>
<dbReference type="InterPro" id="IPR036102">
    <property type="entry name" value="OsmC/Ohrsf"/>
</dbReference>
<proteinExistence type="predicted"/>
<dbReference type="GO" id="GO:0006979">
    <property type="term" value="P:response to oxidative stress"/>
    <property type="evidence" value="ECO:0007669"/>
    <property type="project" value="InterPro"/>
</dbReference>
<name>A0A6N9H621_9MICO</name>
<dbReference type="SUPFAM" id="SSF82784">
    <property type="entry name" value="OsmC-like"/>
    <property type="match status" value="1"/>
</dbReference>
<dbReference type="AlphaFoldDB" id="A0A6N9H621"/>
<dbReference type="InterPro" id="IPR015946">
    <property type="entry name" value="KH_dom-like_a/b"/>
</dbReference>
<comment type="caution">
    <text evidence="1">The sequence shown here is derived from an EMBL/GenBank/DDBJ whole genome shotgun (WGS) entry which is preliminary data.</text>
</comment>
<dbReference type="PANTHER" id="PTHR42830">
    <property type="entry name" value="OSMOTICALLY INDUCIBLE FAMILY PROTEIN"/>
    <property type="match status" value="1"/>
</dbReference>
<dbReference type="RefSeq" id="WP_160952620.1">
    <property type="nucleotide sequence ID" value="NZ_WWEQ01000011.1"/>
</dbReference>
<organism evidence="1 2">
    <name type="scientific">Brevibacterium rongguiense</name>
    <dbReference type="NCBI Taxonomy" id="2695267"/>
    <lineage>
        <taxon>Bacteria</taxon>
        <taxon>Bacillati</taxon>
        <taxon>Actinomycetota</taxon>
        <taxon>Actinomycetes</taxon>
        <taxon>Micrococcales</taxon>
        <taxon>Brevibacteriaceae</taxon>
        <taxon>Brevibacterium</taxon>
    </lineage>
</organism>
<dbReference type="Gene3D" id="3.30.300.20">
    <property type="match status" value="1"/>
</dbReference>
<dbReference type="EMBL" id="WWEQ01000011">
    <property type="protein sequence ID" value="MYM19186.1"/>
    <property type="molecule type" value="Genomic_DNA"/>
</dbReference>
<dbReference type="InterPro" id="IPR019904">
    <property type="entry name" value="Peroxiredoxin_OsmC"/>
</dbReference>
<reference evidence="1 2" key="1">
    <citation type="submission" date="2020-01" db="EMBL/GenBank/DDBJ databases">
        <authorList>
            <person name="Deng T."/>
        </authorList>
    </citation>
    <scope>NUCLEOTIDE SEQUENCE [LARGE SCALE GENOMIC DNA]</scope>
    <source>
        <strain evidence="1 2">5221</strain>
    </source>
</reference>
<dbReference type="PANTHER" id="PTHR42830:SF1">
    <property type="entry name" value="OSMOTICALLY INDUCIBLE FAMILY PROTEIN"/>
    <property type="match status" value="1"/>
</dbReference>
<keyword evidence="2" id="KW-1185">Reference proteome</keyword>
<protein>
    <submittedName>
        <fullName evidence="1">OsmC family peroxiredoxin</fullName>
    </submittedName>
</protein>
<dbReference type="InterPro" id="IPR003718">
    <property type="entry name" value="OsmC/Ohr_fam"/>
</dbReference>
<dbReference type="Proteomes" id="UP000469215">
    <property type="component" value="Unassembled WGS sequence"/>
</dbReference>
<evidence type="ECO:0000313" key="1">
    <source>
        <dbReference type="EMBL" id="MYM19186.1"/>
    </source>
</evidence>
<dbReference type="InterPro" id="IPR052707">
    <property type="entry name" value="OsmC_Ohr_Peroxiredoxin"/>
</dbReference>
<dbReference type="Pfam" id="PF02566">
    <property type="entry name" value="OsmC"/>
    <property type="match status" value="1"/>
</dbReference>
<accession>A0A6N9H621</accession>
<sequence length="144" mass="14749">MPTPLVSKASAVWRGSLLDGSGTVALDTSGAANLQVNWKARAEEHQSGVTSPEELLGAAHAACYSMALSNVLAENGTPASDISTGADVTFDVDKGITEVHLVTVARVEGLTAADFVAAAERAKRECPVSRALKGTNITLSADLG</sequence>
<dbReference type="GO" id="GO:0004601">
    <property type="term" value="F:peroxidase activity"/>
    <property type="evidence" value="ECO:0007669"/>
    <property type="project" value="InterPro"/>
</dbReference>
<dbReference type="NCBIfam" id="TIGR03562">
    <property type="entry name" value="osmo_induc_OsmC"/>
    <property type="match status" value="1"/>
</dbReference>